<sequence length="239" mass="27440">MDIILNDTDIEQEWTTSDQETENFVKNIKFLKLLPLNKEWKSKISDSSVQSDNKKMESVPIVLILATAGGSEEIRDSTEPEASVDEKSILISNEDVENIKEEDDYQIIDPNVSLKTNPEVEDSVKNIEETVDHVVREELRTTVQPIHDQDVNIEEIDKEDITEIEEIKNDIDEALSDCKKDKNCKFTPDDDSSEITEDLFVSQEKYSLEDSEHSLVKDEKSLDKTYKLSIVINKYIIVK</sequence>
<dbReference type="AlphaFoldDB" id="A0A8J2W350"/>
<evidence type="ECO:0000313" key="2">
    <source>
        <dbReference type="Proteomes" id="UP000789524"/>
    </source>
</evidence>
<dbReference type="OrthoDB" id="10377791at2759"/>
<gene>
    <name evidence="1" type="ORF">DCHRY22_LOCUS12293</name>
</gene>
<name>A0A8J2W350_9NEOP</name>
<comment type="caution">
    <text evidence="1">The sequence shown here is derived from an EMBL/GenBank/DDBJ whole genome shotgun (WGS) entry which is preliminary data.</text>
</comment>
<protein>
    <submittedName>
        <fullName evidence="1">(African queen) hypothetical protein</fullName>
    </submittedName>
</protein>
<evidence type="ECO:0000313" key="1">
    <source>
        <dbReference type="EMBL" id="CAG9577463.1"/>
    </source>
</evidence>
<dbReference type="EMBL" id="CAKASE010000076">
    <property type="protein sequence ID" value="CAG9577463.1"/>
    <property type="molecule type" value="Genomic_DNA"/>
</dbReference>
<reference evidence="1" key="1">
    <citation type="submission" date="2021-09" db="EMBL/GenBank/DDBJ databases">
        <authorList>
            <person name="Martin H S."/>
        </authorList>
    </citation>
    <scope>NUCLEOTIDE SEQUENCE</scope>
</reference>
<dbReference type="Proteomes" id="UP000789524">
    <property type="component" value="Unassembled WGS sequence"/>
</dbReference>
<proteinExistence type="predicted"/>
<keyword evidence="2" id="KW-1185">Reference proteome</keyword>
<organism evidence="1 2">
    <name type="scientific">Danaus chrysippus</name>
    <name type="common">African queen</name>
    <dbReference type="NCBI Taxonomy" id="151541"/>
    <lineage>
        <taxon>Eukaryota</taxon>
        <taxon>Metazoa</taxon>
        <taxon>Ecdysozoa</taxon>
        <taxon>Arthropoda</taxon>
        <taxon>Hexapoda</taxon>
        <taxon>Insecta</taxon>
        <taxon>Pterygota</taxon>
        <taxon>Neoptera</taxon>
        <taxon>Endopterygota</taxon>
        <taxon>Lepidoptera</taxon>
        <taxon>Glossata</taxon>
        <taxon>Ditrysia</taxon>
        <taxon>Papilionoidea</taxon>
        <taxon>Nymphalidae</taxon>
        <taxon>Danainae</taxon>
        <taxon>Danaini</taxon>
        <taxon>Danaina</taxon>
        <taxon>Danaus</taxon>
        <taxon>Anosia</taxon>
    </lineage>
</organism>
<accession>A0A8J2W350</accession>